<proteinExistence type="predicted"/>
<dbReference type="Proteomes" id="UP000185904">
    <property type="component" value="Unassembled WGS sequence"/>
</dbReference>
<keyword evidence="3" id="KW-1185">Reference proteome</keyword>
<dbReference type="AlphaFoldDB" id="A0A178D7G0"/>
<evidence type="ECO:0000256" key="1">
    <source>
        <dbReference type="SAM" id="MobiDB-lite"/>
    </source>
</evidence>
<protein>
    <submittedName>
        <fullName evidence="2">Uncharacterized protein</fullName>
    </submittedName>
</protein>
<dbReference type="EMBL" id="LVCJ01000016">
    <property type="protein sequence ID" value="OAL37304.1"/>
    <property type="molecule type" value="Genomic_DNA"/>
</dbReference>
<reference evidence="2 3" key="1">
    <citation type="submission" date="2016-03" db="EMBL/GenBank/DDBJ databases">
        <title>The draft genome sequence of Fonsecaea nubica causative agent of cutaneous subcutaneous infection in human host.</title>
        <authorList>
            <person name="Costa F."/>
            <person name="Sybren D.H."/>
            <person name="Raittz R.T."/>
            <person name="Weiss V.A."/>
            <person name="Leao A.C."/>
            <person name="Gomes R."/>
            <person name="De Souza E.M."/>
            <person name="Pedrosa F.O."/>
            <person name="Steffens M.B."/>
            <person name="Bombassaro A."/>
            <person name="Tadra-Sfeir M.Z."/>
            <person name="Moreno L.F."/>
            <person name="Najafzadeh M.J."/>
            <person name="Felipe M.S."/>
            <person name="Teixeira M."/>
            <person name="Sun J."/>
            <person name="Xi L."/>
            <person name="Castro M.A."/>
            <person name="Vicente V.A."/>
        </authorList>
    </citation>
    <scope>NUCLEOTIDE SEQUENCE [LARGE SCALE GENOMIC DNA]</scope>
    <source>
        <strain evidence="2 3">CBS 269.64</strain>
    </source>
</reference>
<organism evidence="2 3">
    <name type="scientific">Fonsecaea nubica</name>
    <dbReference type="NCBI Taxonomy" id="856822"/>
    <lineage>
        <taxon>Eukaryota</taxon>
        <taxon>Fungi</taxon>
        <taxon>Dikarya</taxon>
        <taxon>Ascomycota</taxon>
        <taxon>Pezizomycotina</taxon>
        <taxon>Eurotiomycetes</taxon>
        <taxon>Chaetothyriomycetidae</taxon>
        <taxon>Chaetothyriales</taxon>
        <taxon>Herpotrichiellaceae</taxon>
        <taxon>Fonsecaea</taxon>
    </lineage>
</organism>
<name>A0A178D7G0_9EURO</name>
<dbReference type="RefSeq" id="XP_022502316.1">
    <property type="nucleotide sequence ID" value="XM_022641783.1"/>
</dbReference>
<evidence type="ECO:0000313" key="3">
    <source>
        <dbReference type="Proteomes" id="UP000185904"/>
    </source>
</evidence>
<evidence type="ECO:0000313" key="2">
    <source>
        <dbReference type="EMBL" id="OAL37304.1"/>
    </source>
</evidence>
<accession>A0A178D7G0</accession>
<gene>
    <name evidence="2" type="ORF">AYO20_03480</name>
</gene>
<feature type="region of interest" description="Disordered" evidence="1">
    <location>
        <begin position="114"/>
        <end position="134"/>
    </location>
</feature>
<dbReference type="GeneID" id="34586902"/>
<comment type="caution">
    <text evidence="2">The sequence shown here is derived from an EMBL/GenBank/DDBJ whole genome shotgun (WGS) entry which is preliminary data.</text>
</comment>
<sequence>MAGPAGQSIGQQILEVQVAEANGSRELHSSTVCIWKAPRAARRQRVHLGWNSILCVAPTSVVCSDLQPNLTRAKPRIPSDVDPETQNTGIRPSVDLQVHSWKYTRVTGRFYTGPMEGIRPETVPSKPAPRNRTQ</sequence>